<accession>A0A9W9AB09</accession>
<dbReference type="GO" id="GO:0006310">
    <property type="term" value="P:DNA recombination"/>
    <property type="evidence" value="ECO:0007669"/>
    <property type="project" value="UniProtKB-KW"/>
</dbReference>
<protein>
    <recommendedName>
        <fullName evidence="6">DNA breaking-rejoining enzyme</fullName>
    </recommendedName>
</protein>
<dbReference type="GO" id="GO:0015074">
    <property type="term" value="P:DNA integration"/>
    <property type="evidence" value="ECO:0007669"/>
    <property type="project" value="InterPro"/>
</dbReference>
<dbReference type="EMBL" id="JANVFS010000006">
    <property type="protein sequence ID" value="KAJ4491392.1"/>
    <property type="molecule type" value="Genomic_DNA"/>
</dbReference>
<dbReference type="InterPro" id="IPR011010">
    <property type="entry name" value="DNA_brk_join_enz"/>
</dbReference>
<dbReference type="InterPro" id="IPR010998">
    <property type="entry name" value="Integrase_recombinase_N"/>
</dbReference>
<keyword evidence="2" id="KW-0233">DNA recombination</keyword>
<evidence type="ECO:0000256" key="1">
    <source>
        <dbReference type="ARBA" id="ARBA00023125"/>
    </source>
</evidence>
<reference evidence="3" key="2">
    <citation type="journal article" date="2023" name="Proc. Natl. Acad. Sci. U.S.A.">
        <title>A global phylogenomic analysis of the shiitake genus Lentinula.</title>
        <authorList>
            <person name="Sierra-Patev S."/>
            <person name="Min B."/>
            <person name="Naranjo-Ortiz M."/>
            <person name="Looney B."/>
            <person name="Konkel Z."/>
            <person name="Slot J.C."/>
            <person name="Sakamoto Y."/>
            <person name="Steenwyk J.L."/>
            <person name="Rokas A."/>
            <person name="Carro J."/>
            <person name="Camarero S."/>
            <person name="Ferreira P."/>
            <person name="Molpeceres G."/>
            <person name="Ruiz-Duenas F.J."/>
            <person name="Serrano A."/>
            <person name="Henrissat B."/>
            <person name="Drula E."/>
            <person name="Hughes K.W."/>
            <person name="Mata J.L."/>
            <person name="Ishikawa N.K."/>
            <person name="Vargas-Isla R."/>
            <person name="Ushijima S."/>
            <person name="Smith C.A."/>
            <person name="Donoghue J."/>
            <person name="Ahrendt S."/>
            <person name="Andreopoulos W."/>
            <person name="He G."/>
            <person name="LaButti K."/>
            <person name="Lipzen A."/>
            <person name="Ng V."/>
            <person name="Riley R."/>
            <person name="Sandor L."/>
            <person name="Barry K."/>
            <person name="Martinez A.T."/>
            <person name="Xiao Y."/>
            <person name="Gibbons J.G."/>
            <person name="Terashima K."/>
            <person name="Grigoriev I.V."/>
            <person name="Hibbett D."/>
        </authorList>
    </citation>
    <scope>NUCLEOTIDE SEQUENCE</scope>
    <source>
        <strain evidence="3">Sp2 HRB7682 ss15</strain>
    </source>
</reference>
<evidence type="ECO:0000313" key="5">
    <source>
        <dbReference type="Proteomes" id="UP001150238"/>
    </source>
</evidence>
<organism evidence="3 5">
    <name type="scientific">Lentinula lateritia</name>
    <dbReference type="NCBI Taxonomy" id="40482"/>
    <lineage>
        <taxon>Eukaryota</taxon>
        <taxon>Fungi</taxon>
        <taxon>Dikarya</taxon>
        <taxon>Basidiomycota</taxon>
        <taxon>Agaricomycotina</taxon>
        <taxon>Agaricomycetes</taxon>
        <taxon>Agaricomycetidae</taxon>
        <taxon>Agaricales</taxon>
        <taxon>Marasmiineae</taxon>
        <taxon>Omphalotaceae</taxon>
        <taxon>Lentinula</taxon>
    </lineage>
</organism>
<evidence type="ECO:0008006" key="6">
    <source>
        <dbReference type="Google" id="ProtNLM"/>
    </source>
</evidence>
<dbReference type="Gene3D" id="1.10.150.130">
    <property type="match status" value="1"/>
</dbReference>
<sequence length="275" mass="31296">MNLPPPSSRQPVREIWSRERLLHERNIALGSVLEPSSLSSYTSAVQSYVTFCRNHDFPIDPTTDTLSFYVVYICHFIKPKSVSSYLSGICNQLEVFYPDIRRNCAHPIVKRTLKGCKKLHTSIASRKRPLQRTELTEAFNNLHSSSSFDDHLFLALLYVGFFALMRLGELVFPDRVDLQDFRKVIMRDSFLADAEHLEFNLPTHKADRTLRCHFSDNVAGHSLRSGGATWLASLGVQVNLIQAIGRWASESFKIYIRTHPVLLTALLFSQQPATS</sequence>
<dbReference type="InterPro" id="IPR013762">
    <property type="entry name" value="Integrase-like_cat_sf"/>
</dbReference>
<dbReference type="GO" id="GO:0003677">
    <property type="term" value="F:DNA binding"/>
    <property type="evidence" value="ECO:0007669"/>
    <property type="project" value="UniProtKB-KW"/>
</dbReference>
<dbReference type="InterPro" id="IPR052925">
    <property type="entry name" value="Phage_Integrase-like_Recomb"/>
</dbReference>
<dbReference type="AlphaFoldDB" id="A0A9W9AB09"/>
<evidence type="ECO:0000313" key="4">
    <source>
        <dbReference type="EMBL" id="KAJ4491392.1"/>
    </source>
</evidence>
<proteinExistence type="predicted"/>
<reference evidence="3" key="1">
    <citation type="submission" date="2022-08" db="EMBL/GenBank/DDBJ databases">
        <authorList>
            <consortium name="DOE Joint Genome Institute"/>
            <person name="Min B."/>
            <person name="Riley R."/>
            <person name="Sierra-Patev S."/>
            <person name="Naranjo-Ortiz M."/>
            <person name="Looney B."/>
            <person name="Konkel Z."/>
            <person name="Slot J.C."/>
            <person name="Sakamoto Y."/>
            <person name="Steenwyk J.L."/>
            <person name="Rokas A."/>
            <person name="Carro J."/>
            <person name="Camarero S."/>
            <person name="Ferreira P."/>
            <person name="Molpeceres G."/>
            <person name="Ruiz-Duenas F.J."/>
            <person name="Serrano A."/>
            <person name="Henrissat B."/>
            <person name="Drula E."/>
            <person name="Hughes K.W."/>
            <person name="Mata J.L."/>
            <person name="Ishikawa N.K."/>
            <person name="Vargas-Isla R."/>
            <person name="Ushijima S."/>
            <person name="Smith C.A."/>
            <person name="Ahrendt S."/>
            <person name="Andreopoulos W."/>
            <person name="He G."/>
            <person name="Labutti K."/>
            <person name="Lipzen A."/>
            <person name="Ng V."/>
            <person name="Sandor L."/>
            <person name="Barry K."/>
            <person name="Martinez A.T."/>
            <person name="Xiao Y."/>
            <person name="Gibbons J.G."/>
            <person name="Terashima K."/>
            <person name="Hibbett D.S."/>
            <person name="Grigoriev I.V."/>
        </authorList>
    </citation>
    <scope>NUCLEOTIDE SEQUENCE</scope>
    <source>
        <strain evidence="3">Sp2 HRB7682 ss15</strain>
    </source>
</reference>
<name>A0A9W9AB09_9AGAR</name>
<dbReference type="PANTHER" id="PTHR34605">
    <property type="entry name" value="PHAGE_INTEGRASE DOMAIN-CONTAINING PROTEIN"/>
    <property type="match status" value="1"/>
</dbReference>
<dbReference type="EMBL" id="JANVFS010000018">
    <property type="protein sequence ID" value="KAJ4477778.1"/>
    <property type="molecule type" value="Genomic_DNA"/>
</dbReference>
<dbReference type="SUPFAM" id="SSF56349">
    <property type="entry name" value="DNA breaking-rejoining enzymes"/>
    <property type="match status" value="1"/>
</dbReference>
<dbReference type="Gene3D" id="1.10.443.10">
    <property type="entry name" value="Intergrase catalytic core"/>
    <property type="match status" value="1"/>
</dbReference>
<comment type="caution">
    <text evidence="3">The sequence shown here is derived from an EMBL/GenBank/DDBJ whole genome shotgun (WGS) entry which is preliminary data.</text>
</comment>
<dbReference type="PANTHER" id="PTHR34605:SF4">
    <property type="entry name" value="DNA ADENINE METHYLTRANSFERASE"/>
    <property type="match status" value="1"/>
</dbReference>
<evidence type="ECO:0000256" key="2">
    <source>
        <dbReference type="ARBA" id="ARBA00023172"/>
    </source>
</evidence>
<evidence type="ECO:0000313" key="3">
    <source>
        <dbReference type="EMBL" id="KAJ4477778.1"/>
    </source>
</evidence>
<gene>
    <name evidence="4" type="ORF">C8J55DRAFT_420664</name>
    <name evidence="3" type="ORF">C8J55DRAFT_430595</name>
</gene>
<dbReference type="Proteomes" id="UP001150238">
    <property type="component" value="Unassembled WGS sequence"/>
</dbReference>
<keyword evidence="1" id="KW-0238">DNA-binding</keyword>